<proteinExistence type="predicted"/>
<keyword evidence="2" id="KW-0614">Plasmid</keyword>
<dbReference type="InterPro" id="IPR030949">
    <property type="entry name" value="ECF_S_folate_fam"/>
</dbReference>
<dbReference type="RefSeq" id="WP_212820827.1">
    <property type="nucleotide sequence ID" value="NZ_AP023416.1"/>
</dbReference>
<keyword evidence="3" id="KW-1185">Reference proteome</keyword>
<keyword evidence="1" id="KW-0812">Transmembrane</keyword>
<feature type="transmembrane region" description="Helical" evidence="1">
    <location>
        <begin position="162"/>
        <end position="181"/>
    </location>
</feature>
<evidence type="ECO:0000256" key="1">
    <source>
        <dbReference type="SAM" id="Phobius"/>
    </source>
</evidence>
<geneLocation type="plasmid" evidence="2 3">
    <name>pMM35_01</name>
</geneLocation>
<name>A0A810PYQ6_9FIRM</name>
<feature type="transmembrane region" description="Helical" evidence="1">
    <location>
        <begin position="23"/>
        <end position="44"/>
    </location>
</feature>
<accession>A0A810PYQ6</accession>
<feature type="transmembrane region" description="Helical" evidence="1">
    <location>
        <begin position="89"/>
        <end position="110"/>
    </location>
</feature>
<dbReference type="EMBL" id="AP023416">
    <property type="protein sequence ID" value="BCK79335.1"/>
    <property type="molecule type" value="Genomic_DNA"/>
</dbReference>
<dbReference type="Gene3D" id="1.10.1760.20">
    <property type="match status" value="1"/>
</dbReference>
<keyword evidence="1" id="KW-0472">Membrane</keyword>
<reference evidence="2" key="1">
    <citation type="submission" date="2020-09" db="EMBL/GenBank/DDBJ databases">
        <title>New species isolated from human feces.</title>
        <authorList>
            <person name="Kitahara M."/>
            <person name="Shigeno Y."/>
            <person name="Shime M."/>
            <person name="Matsumoto Y."/>
            <person name="Nakamura S."/>
            <person name="Motooka D."/>
            <person name="Fukuoka S."/>
            <person name="Nishikawa H."/>
            <person name="Benno Y."/>
        </authorList>
    </citation>
    <scope>NUCLEOTIDE SEQUENCE</scope>
    <source>
        <strain evidence="2">MM35</strain>
        <plasmid evidence="2">pMM35_01</plasmid>
    </source>
</reference>
<sequence length="198" mass="22131">MPIFQSPFSPAYWRTAAQEMKNYRSLVFSALMIAACIVLSHCTIRVGEGLSVSVTFLARALCSLVCGPVMVILFGAAEDTLSFFLSSGGYPYFPGYMLTTISGCLIYALFFYRTRITWRRIILAKLITNVQNVLLGSLWSAILYSKGYLYYMTTSAVKNALYLPLQILLLGFLFQAILPALQKQGKLPPQLPEGRIPW</sequence>
<dbReference type="KEGG" id="vfa:MM35RIKEN_15270"/>
<feature type="transmembrane region" description="Helical" evidence="1">
    <location>
        <begin position="56"/>
        <end position="77"/>
    </location>
</feature>
<evidence type="ECO:0000313" key="3">
    <source>
        <dbReference type="Proteomes" id="UP000681343"/>
    </source>
</evidence>
<evidence type="ECO:0008006" key="4">
    <source>
        <dbReference type="Google" id="ProtNLM"/>
    </source>
</evidence>
<gene>
    <name evidence="2" type="ORF">MM35RIKEN_15270</name>
</gene>
<organism evidence="2 3">
    <name type="scientific">Vescimonas fastidiosa</name>
    <dbReference type="NCBI Taxonomy" id="2714353"/>
    <lineage>
        <taxon>Bacteria</taxon>
        <taxon>Bacillati</taxon>
        <taxon>Bacillota</taxon>
        <taxon>Clostridia</taxon>
        <taxon>Eubacteriales</taxon>
        <taxon>Oscillospiraceae</taxon>
        <taxon>Vescimonas</taxon>
    </lineage>
</organism>
<keyword evidence="1" id="KW-1133">Transmembrane helix</keyword>
<dbReference type="Proteomes" id="UP000681343">
    <property type="component" value="Plasmid pMM35_01"/>
</dbReference>
<protein>
    <recommendedName>
        <fullName evidence="4">Folate family ECF transporter S component</fullName>
    </recommendedName>
</protein>
<evidence type="ECO:0000313" key="2">
    <source>
        <dbReference type="EMBL" id="BCK79335.1"/>
    </source>
</evidence>
<dbReference type="AlphaFoldDB" id="A0A810PYQ6"/>
<dbReference type="NCBIfam" id="TIGR04518">
    <property type="entry name" value="ECF_S_folT_fam"/>
    <property type="match status" value="1"/>
</dbReference>